<dbReference type="Proteomes" id="UP000272942">
    <property type="component" value="Unassembled WGS sequence"/>
</dbReference>
<dbReference type="OrthoDB" id="248320at2759"/>
<feature type="compositionally biased region" description="Low complexity" evidence="1">
    <location>
        <begin position="462"/>
        <end position="472"/>
    </location>
</feature>
<reference evidence="4" key="1">
    <citation type="submission" date="2016-06" db="UniProtKB">
        <authorList>
            <consortium name="WormBaseParasite"/>
        </authorList>
    </citation>
    <scope>IDENTIFICATION</scope>
</reference>
<evidence type="ECO:0000313" key="3">
    <source>
        <dbReference type="Proteomes" id="UP000272942"/>
    </source>
</evidence>
<keyword evidence="3" id="KW-1185">Reference proteome</keyword>
<proteinExistence type="predicted"/>
<dbReference type="EMBL" id="UZAN01052692">
    <property type="protein sequence ID" value="VDP89628.1"/>
    <property type="molecule type" value="Genomic_DNA"/>
</dbReference>
<gene>
    <name evidence="2" type="ORF">ECPE_LOCUS12356</name>
</gene>
<reference evidence="2 3" key="2">
    <citation type="submission" date="2018-11" db="EMBL/GenBank/DDBJ databases">
        <authorList>
            <consortium name="Pathogen Informatics"/>
        </authorList>
    </citation>
    <scope>NUCLEOTIDE SEQUENCE [LARGE SCALE GENOMIC DNA]</scope>
    <source>
        <strain evidence="2 3">Egypt</strain>
    </source>
</reference>
<name>A0A183AZH1_9TREM</name>
<feature type="region of interest" description="Disordered" evidence="1">
    <location>
        <begin position="452"/>
        <end position="479"/>
    </location>
</feature>
<organism evidence="4">
    <name type="scientific">Echinostoma caproni</name>
    <dbReference type="NCBI Taxonomy" id="27848"/>
    <lineage>
        <taxon>Eukaryota</taxon>
        <taxon>Metazoa</taxon>
        <taxon>Spiralia</taxon>
        <taxon>Lophotrochozoa</taxon>
        <taxon>Platyhelminthes</taxon>
        <taxon>Trematoda</taxon>
        <taxon>Digenea</taxon>
        <taxon>Plagiorchiida</taxon>
        <taxon>Echinostomata</taxon>
        <taxon>Echinostomatoidea</taxon>
        <taxon>Echinostomatidae</taxon>
        <taxon>Echinostoma</taxon>
    </lineage>
</organism>
<protein>
    <submittedName>
        <fullName evidence="4">Nup54 domain-containing protein</fullName>
    </submittedName>
</protein>
<evidence type="ECO:0000256" key="1">
    <source>
        <dbReference type="SAM" id="MobiDB-lite"/>
    </source>
</evidence>
<sequence>MQPVPSNDVPLPKSLQIAAAQFSAALQAEAESGRAAWRDLFEMMQKGPQKSEPRGVDVTESKLLDTELFLRALSEVLRELKSSSADRKEEISNSATYAERLRKALRVCAAGDWLPVLAGHLDPESARMLGRLKQKARLAESGLFDLDNQLESLSVEVKRQLASSIRSPRRSGIDPKMATTTPTPTSKLISVMDTTTRLLQTERGRVNYLMEGFRRLQLLNDTPMKDMSQSIDSSCSVRRAHRSRVKGTVTAAGDQAISPALHSVIQRDRALYRLFAKHKLPTVHAQFVCPLIADETETDIAAVTDNKDLEPTNSLAGSAGVTEIVKNNPQQQQLEKLIGLSSHEPKTVTAPTTTSTATIGAVNSSVTATTSGPIPAFSFSTAAATSAGKLFGQTGPSLPPPAGSLLSGTSTNLKTSLVFGTVKPVDSESRSVVDPAFSIAVSSPPTLPLFGTASKTQSASPTSTGSTSSTGGLFQSDTLTVNSPAPSTLTTTAATITTVPSVFGLFGTHTSSPATATPIFGSSVAATAANASTNTTTSTSSVSLFGAPSKYYSVF</sequence>
<evidence type="ECO:0000313" key="4">
    <source>
        <dbReference type="WBParaSite" id="ECPE_0001239201-mRNA-1"/>
    </source>
</evidence>
<evidence type="ECO:0000313" key="2">
    <source>
        <dbReference type="EMBL" id="VDP89628.1"/>
    </source>
</evidence>
<dbReference type="AlphaFoldDB" id="A0A183AZH1"/>
<accession>A0A183AZH1</accession>
<dbReference type="WBParaSite" id="ECPE_0001239201-mRNA-1">
    <property type="protein sequence ID" value="ECPE_0001239201-mRNA-1"/>
    <property type="gene ID" value="ECPE_0001239201"/>
</dbReference>